<dbReference type="AlphaFoldDB" id="A0A914XMW4"/>
<keyword evidence="5" id="KW-1185">Reference proteome</keyword>
<sequence>MMMMMMHSTKGPTQLKPAFTFAVGNVINTMVVGYAWKFGDQKMEEFRKTLEELPMAATKPTVLLLELHPWIRYFEPPFNIGLKHVKHLSDMFRSFFLEEIRKHKEMLNENEPPRDYTEAYLIDMNKRIKAGNQGDYRIYENSGTRGNSGTCTTSLYSSFLEFFNIMLLHS</sequence>
<accession>A0A914XMW4</accession>
<protein>
    <submittedName>
        <fullName evidence="6">Uncharacterized protein</fullName>
    </submittedName>
</protein>
<evidence type="ECO:0000256" key="1">
    <source>
        <dbReference type="ARBA" id="ARBA00010617"/>
    </source>
</evidence>
<dbReference type="GO" id="GO:0006082">
    <property type="term" value="P:organic acid metabolic process"/>
    <property type="evidence" value="ECO:0007669"/>
    <property type="project" value="TreeGrafter"/>
</dbReference>
<reference evidence="6" key="1">
    <citation type="submission" date="2022-11" db="UniProtKB">
        <authorList>
            <consortium name="WormBaseParasite"/>
        </authorList>
    </citation>
    <scope>IDENTIFICATION</scope>
</reference>
<dbReference type="GO" id="GO:0016712">
    <property type="term" value="F:oxidoreductase activity, acting on paired donors, with incorporation or reduction of molecular oxygen, reduced flavin or flavoprotein as one donor, and incorporation of one atom of oxygen"/>
    <property type="evidence" value="ECO:0007669"/>
    <property type="project" value="TreeGrafter"/>
</dbReference>
<organism evidence="5 6">
    <name type="scientific">Plectus sambesii</name>
    <dbReference type="NCBI Taxonomy" id="2011161"/>
    <lineage>
        <taxon>Eukaryota</taxon>
        <taxon>Metazoa</taxon>
        <taxon>Ecdysozoa</taxon>
        <taxon>Nematoda</taxon>
        <taxon>Chromadorea</taxon>
        <taxon>Plectida</taxon>
        <taxon>Plectina</taxon>
        <taxon>Plectoidea</taxon>
        <taxon>Plectidae</taxon>
        <taxon>Plectus</taxon>
    </lineage>
</organism>
<name>A0A914XMW4_9BILA</name>
<proteinExistence type="inferred from homology"/>
<evidence type="ECO:0000256" key="3">
    <source>
        <dbReference type="ARBA" id="ARBA00023004"/>
    </source>
</evidence>
<dbReference type="Gene3D" id="1.10.630.10">
    <property type="entry name" value="Cytochrome P450"/>
    <property type="match status" value="1"/>
</dbReference>
<dbReference type="Pfam" id="PF00067">
    <property type="entry name" value="p450"/>
    <property type="match status" value="1"/>
</dbReference>
<dbReference type="SUPFAM" id="SSF48264">
    <property type="entry name" value="Cytochrome P450"/>
    <property type="match status" value="1"/>
</dbReference>
<dbReference type="PANTHER" id="PTHR24300:SF375">
    <property type="entry name" value="CYTOCHROME P450 FAMILY"/>
    <property type="match status" value="1"/>
</dbReference>
<dbReference type="GO" id="GO:0020037">
    <property type="term" value="F:heme binding"/>
    <property type="evidence" value="ECO:0007669"/>
    <property type="project" value="InterPro"/>
</dbReference>
<dbReference type="PANTHER" id="PTHR24300">
    <property type="entry name" value="CYTOCHROME P450 508A4-RELATED"/>
    <property type="match status" value="1"/>
</dbReference>
<keyword evidence="4" id="KW-0503">Monooxygenase</keyword>
<evidence type="ECO:0000256" key="4">
    <source>
        <dbReference type="ARBA" id="ARBA00023033"/>
    </source>
</evidence>
<dbReference type="WBParaSite" id="PSAMB.scaffold8912size5610.g31975.t1">
    <property type="protein sequence ID" value="PSAMB.scaffold8912size5610.g31975.t1"/>
    <property type="gene ID" value="PSAMB.scaffold8912size5610.g31975"/>
</dbReference>
<dbReference type="GO" id="GO:0005506">
    <property type="term" value="F:iron ion binding"/>
    <property type="evidence" value="ECO:0007669"/>
    <property type="project" value="InterPro"/>
</dbReference>
<dbReference type="GO" id="GO:0005737">
    <property type="term" value="C:cytoplasm"/>
    <property type="evidence" value="ECO:0007669"/>
    <property type="project" value="TreeGrafter"/>
</dbReference>
<keyword evidence="4" id="KW-0560">Oxidoreductase</keyword>
<keyword evidence="3" id="KW-0408">Iron</keyword>
<keyword evidence="2" id="KW-0479">Metal-binding</keyword>
<dbReference type="GO" id="GO:0006805">
    <property type="term" value="P:xenobiotic metabolic process"/>
    <property type="evidence" value="ECO:0007669"/>
    <property type="project" value="TreeGrafter"/>
</dbReference>
<dbReference type="InterPro" id="IPR001128">
    <property type="entry name" value="Cyt_P450"/>
</dbReference>
<comment type="similarity">
    <text evidence="1">Belongs to the cytochrome P450 family.</text>
</comment>
<evidence type="ECO:0000313" key="6">
    <source>
        <dbReference type="WBParaSite" id="PSAMB.scaffold8912size5610.g31975.t1"/>
    </source>
</evidence>
<dbReference type="Proteomes" id="UP000887566">
    <property type="component" value="Unplaced"/>
</dbReference>
<evidence type="ECO:0000313" key="5">
    <source>
        <dbReference type="Proteomes" id="UP000887566"/>
    </source>
</evidence>
<dbReference type="InterPro" id="IPR036396">
    <property type="entry name" value="Cyt_P450_sf"/>
</dbReference>
<evidence type="ECO:0000256" key="2">
    <source>
        <dbReference type="ARBA" id="ARBA00022723"/>
    </source>
</evidence>
<dbReference type="InterPro" id="IPR050182">
    <property type="entry name" value="Cytochrome_P450_fam2"/>
</dbReference>